<keyword evidence="2" id="KW-1185">Reference proteome</keyword>
<organism evidence="1 2">
    <name type="scientific">Avena sativa</name>
    <name type="common">Oat</name>
    <dbReference type="NCBI Taxonomy" id="4498"/>
    <lineage>
        <taxon>Eukaryota</taxon>
        <taxon>Viridiplantae</taxon>
        <taxon>Streptophyta</taxon>
        <taxon>Embryophyta</taxon>
        <taxon>Tracheophyta</taxon>
        <taxon>Spermatophyta</taxon>
        <taxon>Magnoliopsida</taxon>
        <taxon>Liliopsida</taxon>
        <taxon>Poales</taxon>
        <taxon>Poaceae</taxon>
        <taxon>BOP clade</taxon>
        <taxon>Pooideae</taxon>
        <taxon>Poodae</taxon>
        <taxon>Poeae</taxon>
        <taxon>Poeae Chloroplast Group 1 (Aveneae type)</taxon>
        <taxon>Aveninae</taxon>
        <taxon>Avena</taxon>
    </lineage>
</organism>
<evidence type="ECO:0000313" key="1">
    <source>
        <dbReference type="EnsemblPlants" id="AVESA.00010b.r2.6CG1137120.1.CDS"/>
    </source>
</evidence>
<evidence type="ECO:0000313" key="2">
    <source>
        <dbReference type="Proteomes" id="UP001732700"/>
    </source>
</evidence>
<sequence length="450" mass="48085">MSSSWFHSSSSSSSHHFQEVRSVRSYEPYSDDEDDFKPPVTEHWRRDYAYGGARAWEDIKPSKQPRAGGGIPRVNEERRDYPDAYGGVGAVEDLKPAKQPRRPGGGAGGGSRPVHDDQTVLSWPMVEEFKSTLRTQEALAGLRTRYSIPEGFGLHLAGTTQAACAPPPPPPRGARGGAAAVPICVHTQAFAAGMRLPLHPFVSDALTHFGIAPSQLAPNGWRTLIGFTVLCHFRGAGAPTLPVFRRFFALATLPNGKGWYSFRARDSVPALFTGLPTSLKGWKEEFLLVSPPPGAPWRCPVKWGVATKEAMSDPVLTDSDAVVVRMLPQGQGVVDLKTFLSESNLVAAKISRAPACLGVGASEGAASRTGKKTAKMATAGGDVLRSELQAKENALSKAKGEISQLKKELGNAKKRELAKAQQELAYAAQVLVPESGGTGAGTASKRRRGA</sequence>
<name>A0ACD5ZBY4_AVESA</name>
<proteinExistence type="predicted"/>
<reference evidence="1" key="2">
    <citation type="submission" date="2025-09" db="UniProtKB">
        <authorList>
            <consortium name="EnsemblPlants"/>
        </authorList>
    </citation>
    <scope>IDENTIFICATION</scope>
</reference>
<protein>
    <submittedName>
        <fullName evidence="1">Uncharacterized protein</fullName>
    </submittedName>
</protein>
<dbReference type="Proteomes" id="UP001732700">
    <property type="component" value="Chromosome 6C"/>
</dbReference>
<dbReference type="EnsemblPlants" id="AVESA.00010b.r2.6CG1137120.1">
    <property type="protein sequence ID" value="AVESA.00010b.r2.6CG1137120.1.CDS"/>
    <property type="gene ID" value="AVESA.00010b.r2.6CG1137120"/>
</dbReference>
<accession>A0ACD5ZBY4</accession>
<reference evidence="1" key="1">
    <citation type="submission" date="2021-05" db="EMBL/GenBank/DDBJ databases">
        <authorList>
            <person name="Scholz U."/>
            <person name="Mascher M."/>
            <person name="Fiebig A."/>
        </authorList>
    </citation>
    <scope>NUCLEOTIDE SEQUENCE [LARGE SCALE GENOMIC DNA]</scope>
</reference>